<dbReference type="PANTHER" id="PTHR12758">
    <property type="entry name" value="APOPTOSIS INHIBITOR 5-RELATED"/>
    <property type="match status" value="1"/>
</dbReference>
<gene>
    <name evidence="2" type="ORF">NEMVEDRAFT_v1g148626</name>
</gene>
<dbReference type="PANTHER" id="PTHR12758:SF19">
    <property type="entry name" value="APOPTOSIS INHIBITOR 5"/>
    <property type="match status" value="1"/>
</dbReference>
<dbReference type="GO" id="GO:0003723">
    <property type="term" value="F:RNA binding"/>
    <property type="evidence" value="ECO:0000318"/>
    <property type="project" value="GO_Central"/>
</dbReference>
<reference evidence="2 3" key="1">
    <citation type="journal article" date="2007" name="Science">
        <title>Sea anemone genome reveals ancestral eumetazoan gene repertoire and genomic organization.</title>
        <authorList>
            <person name="Putnam N.H."/>
            <person name="Srivastava M."/>
            <person name="Hellsten U."/>
            <person name="Dirks B."/>
            <person name="Chapman J."/>
            <person name="Salamov A."/>
            <person name="Terry A."/>
            <person name="Shapiro H."/>
            <person name="Lindquist E."/>
            <person name="Kapitonov V.V."/>
            <person name="Jurka J."/>
            <person name="Genikhovich G."/>
            <person name="Grigoriev I.V."/>
            <person name="Lucas S.M."/>
            <person name="Steele R.E."/>
            <person name="Finnerty J.R."/>
            <person name="Technau U."/>
            <person name="Martindale M.Q."/>
            <person name="Rokhsar D.S."/>
        </authorList>
    </citation>
    <scope>NUCLEOTIDE SEQUENCE [LARGE SCALE GENOMIC DNA]</scope>
    <source>
        <strain evidence="3">CH2 X CH6</strain>
    </source>
</reference>
<evidence type="ECO:0000256" key="1">
    <source>
        <dbReference type="ARBA" id="ARBA00022703"/>
    </source>
</evidence>
<dbReference type="Proteomes" id="UP000001593">
    <property type="component" value="Unassembled WGS sequence"/>
</dbReference>
<dbReference type="STRING" id="45351.A7T783"/>
<dbReference type="GO" id="GO:0006915">
    <property type="term" value="P:apoptotic process"/>
    <property type="evidence" value="ECO:0007669"/>
    <property type="project" value="UniProtKB-KW"/>
</dbReference>
<evidence type="ECO:0000313" key="3">
    <source>
        <dbReference type="Proteomes" id="UP000001593"/>
    </source>
</evidence>
<evidence type="ECO:0000313" key="2">
    <source>
        <dbReference type="EMBL" id="EDO28170.1"/>
    </source>
</evidence>
<accession>A7T783</accession>
<sequence>MFDPLDDVLELGIVKNALVSLFKMEPKGTIGGLFSQILSGEEQVRDKAIKFLAEAVAEFAKKTLHPSPETEEYLVDEIKKVALSDVTGEEFKAFMTILSQLKTMQGSPQVLADIVTEQAELCQPFQPTDVDSIDRFISCARQAIPFFVRGASADPFFSYLIKQVVPQASQLTQAEDGEDPKLEMLKLCAEMSSCTLPEETIKAAVEPLFSLLLEYMPLPPSDSEDGKPTEDGTEPKLQFSYVECLLFAFHQLARKDEAFLTGADSTERLKDFRLRLQYFAQGCQMYIKQLRVALQGKAGAALQEKENKIKVVALRTTSNINIIIKDLFHNPPSYKCSV</sequence>
<dbReference type="GO" id="GO:0005634">
    <property type="term" value="C:nucleus"/>
    <property type="evidence" value="ECO:0000318"/>
    <property type="project" value="GO_Central"/>
</dbReference>
<keyword evidence="1" id="KW-0053">Apoptosis</keyword>
<dbReference type="eggNOG" id="KOG2213">
    <property type="taxonomic scope" value="Eukaryota"/>
</dbReference>
<organism evidence="2 3">
    <name type="scientific">Nematostella vectensis</name>
    <name type="common">Starlet sea anemone</name>
    <dbReference type="NCBI Taxonomy" id="45351"/>
    <lineage>
        <taxon>Eukaryota</taxon>
        <taxon>Metazoa</taxon>
        <taxon>Cnidaria</taxon>
        <taxon>Anthozoa</taxon>
        <taxon>Hexacorallia</taxon>
        <taxon>Actiniaria</taxon>
        <taxon>Edwardsiidae</taxon>
        <taxon>Nematostella</taxon>
    </lineage>
</organism>
<keyword evidence="3" id="KW-1185">Reference proteome</keyword>
<dbReference type="InterPro" id="IPR008383">
    <property type="entry name" value="API5"/>
</dbReference>
<dbReference type="AlphaFoldDB" id="A7T783"/>
<dbReference type="GO" id="GO:0043066">
    <property type="term" value="P:negative regulation of apoptotic process"/>
    <property type="evidence" value="ECO:0000318"/>
    <property type="project" value="GO_Central"/>
</dbReference>
<proteinExistence type="predicted"/>
<dbReference type="InParanoid" id="A7T783"/>
<dbReference type="OMA" id="HIPPSCK"/>
<dbReference type="PhylomeDB" id="A7T783"/>
<dbReference type="Pfam" id="PF05918">
    <property type="entry name" value="API5"/>
    <property type="match status" value="1"/>
</dbReference>
<feature type="non-terminal residue" evidence="2">
    <location>
        <position position="338"/>
    </location>
</feature>
<name>A7T783_NEMVE</name>
<protein>
    <recommendedName>
        <fullName evidence="4">Apoptosis inhibitor 5</fullName>
    </recommendedName>
</protein>
<dbReference type="FunCoup" id="A7T783">
    <property type="interactions" value="1096"/>
</dbReference>
<dbReference type="EMBL" id="DS471928">
    <property type="protein sequence ID" value="EDO28170.1"/>
    <property type="molecule type" value="Genomic_DNA"/>
</dbReference>
<evidence type="ECO:0008006" key="4">
    <source>
        <dbReference type="Google" id="ProtNLM"/>
    </source>
</evidence>
<dbReference type="HOGENOM" id="CLU_037809_1_1_1"/>